<evidence type="ECO:0000313" key="2">
    <source>
        <dbReference type="EMBL" id="AXE16404.1"/>
    </source>
</evidence>
<proteinExistence type="predicted"/>
<feature type="coiled-coil region" evidence="1">
    <location>
        <begin position="126"/>
        <end position="153"/>
    </location>
</feature>
<dbReference type="KEGG" id="run:DR864_01005"/>
<protein>
    <submittedName>
        <fullName evidence="2">Uncharacterized protein</fullName>
    </submittedName>
</protein>
<dbReference type="Proteomes" id="UP000251993">
    <property type="component" value="Chromosome"/>
</dbReference>
<reference evidence="2 3" key="1">
    <citation type="submission" date="2018-07" db="EMBL/GenBank/DDBJ databases">
        <title>Genome sequencing of Runella.</title>
        <authorList>
            <person name="Baek M.-G."/>
            <person name="Yi H."/>
        </authorList>
    </citation>
    <scope>NUCLEOTIDE SEQUENCE [LARGE SCALE GENOMIC DNA]</scope>
    <source>
        <strain evidence="2 3">HYN0085</strain>
    </source>
</reference>
<keyword evidence="3" id="KW-1185">Reference proteome</keyword>
<dbReference type="OrthoDB" id="953100at2"/>
<organism evidence="2 3">
    <name type="scientific">Runella rosea</name>
    <dbReference type="NCBI Taxonomy" id="2259595"/>
    <lineage>
        <taxon>Bacteria</taxon>
        <taxon>Pseudomonadati</taxon>
        <taxon>Bacteroidota</taxon>
        <taxon>Cytophagia</taxon>
        <taxon>Cytophagales</taxon>
        <taxon>Spirosomataceae</taxon>
        <taxon>Runella</taxon>
    </lineage>
</organism>
<evidence type="ECO:0000256" key="1">
    <source>
        <dbReference type="SAM" id="Coils"/>
    </source>
</evidence>
<evidence type="ECO:0000313" key="3">
    <source>
        <dbReference type="Proteomes" id="UP000251993"/>
    </source>
</evidence>
<keyword evidence="1" id="KW-0175">Coiled coil</keyword>
<dbReference type="RefSeq" id="WP_114065191.1">
    <property type="nucleotide sequence ID" value="NZ_CP030850.1"/>
</dbReference>
<name>A0A344TCN3_9BACT</name>
<dbReference type="AlphaFoldDB" id="A0A344TCN3"/>
<accession>A0A344TCN3</accession>
<gene>
    <name evidence="2" type="ORF">DR864_01005</name>
</gene>
<sequence length="163" mass="18533">MSPFLKYILVSLLFFGLLTAISYRFLNPRSAGKAALSSQTEVRFLTDVQLLDTLYRSFRIAIKGTDQSALAQTKSNLQEQLEALQKRPAEATVLDTIFRRVVRNYKFLILVNEEAVANQKDIVAKKQAYKDQIEHLTQDNQFLKLQIVNKQSQPPPPPVAPIK</sequence>
<dbReference type="EMBL" id="CP030850">
    <property type="protein sequence ID" value="AXE16404.1"/>
    <property type="molecule type" value="Genomic_DNA"/>
</dbReference>